<dbReference type="Pfam" id="PF00294">
    <property type="entry name" value="PfkB"/>
    <property type="match status" value="1"/>
</dbReference>
<organism evidence="2 3">
    <name type="scientific">Cladosporium halotolerans</name>
    <dbReference type="NCBI Taxonomy" id="1052096"/>
    <lineage>
        <taxon>Eukaryota</taxon>
        <taxon>Fungi</taxon>
        <taxon>Dikarya</taxon>
        <taxon>Ascomycota</taxon>
        <taxon>Pezizomycotina</taxon>
        <taxon>Dothideomycetes</taxon>
        <taxon>Dothideomycetidae</taxon>
        <taxon>Cladosporiales</taxon>
        <taxon>Cladosporiaceae</taxon>
        <taxon>Cladosporium</taxon>
    </lineage>
</organism>
<sequence>MVREVDIFSPNHAELALFFPRPDDGTPLFDKRTVEQQARAFVPEPPSEGLSRPLCILIRCAEHGCFVLSSSPNAQQSAWLPPYHGSESSGVIDPTGAGNAFLGGAAMGYLEHRDFIKAAAYGSVAASFAVEVVGLPDIRRCDSRARLEEYMGRLELPGTGLISRS</sequence>
<dbReference type="Proteomes" id="UP000803884">
    <property type="component" value="Unassembled WGS sequence"/>
</dbReference>
<dbReference type="RefSeq" id="XP_069229158.1">
    <property type="nucleotide sequence ID" value="XM_069373473.1"/>
</dbReference>
<evidence type="ECO:0000259" key="1">
    <source>
        <dbReference type="Pfam" id="PF00294"/>
    </source>
</evidence>
<gene>
    <name evidence="2" type="ORF">WHR41_04867</name>
</gene>
<dbReference type="InterPro" id="IPR011611">
    <property type="entry name" value="PfkB_dom"/>
</dbReference>
<proteinExistence type="predicted"/>
<evidence type="ECO:0000313" key="2">
    <source>
        <dbReference type="EMBL" id="KAL1586053.1"/>
    </source>
</evidence>
<dbReference type="InterPro" id="IPR029056">
    <property type="entry name" value="Ribokinase-like"/>
</dbReference>
<feature type="domain" description="Carbohydrate kinase PfkB" evidence="1">
    <location>
        <begin position="2"/>
        <end position="134"/>
    </location>
</feature>
<keyword evidence="3" id="KW-1185">Reference proteome</keyword>
<dbReference type="GeneID" id="96006311"/>
<evidence type="ECO:0000313" key="3">
    <source>
        <dbReference type="Proteomes" id="UP000803884"/>
    </source>
</evidence>
<protein>
    <recommendedName>
        <fullName evidence="1">Carbohydrate kinase PfkB domain-containing protein</fullName>
    </recommendedName>
</protein>
<name>A0AB34KS20_9PEZI</name>
<comment type="caution">
    <text evidence="2">The sequence shown here is derived from an EMBL/GenBank/DDBJ whole genome shotgun (WGS) entry which is preliminary data.</text>
</comment>
<dbReference type="SUPFAM" id="SSF53613">
    <property type="entry name" value="Ribokinase-like"/>
    <property type="match status" value="1"/>
</dbReference>
<dbReference type="PANTHER" id="PTHR47098:SF2">
    <property type="entry name" value="PROTEIN MAK32"/>
    <property type="match status" value="1"/>
</dbReference>
<accession>A0AB34KS20</accession>
<dbReference type="PANTHER" id="PTHR47098">
    <property type="entry name" value="PROTEIN MAK32"/>
    <property type="match status" value="1"/>
</dbReference>
<dbReference type="AlphaFoldDB" id="A0AB34KS20"/>
<reference evidence="2 3" key="1">
    <citation type="journal article" date="2020" name="Microbiol. Resour. Announc.">
        <title>Draft Genome Sequence of a Cladosporium Species Isolated from the Mesophotic Ascidian Didemnum maculosum.</title>
        <authorList>
            <person name="Gioti A."/>
            <person name="Siaperas R."/>
            <person name="Nikolaivits E."/>
            <person name="Le Goff G."/>
            <person name="Ouazzani J."/>
            <person name="Kotoulas G."/>
            <person name="Topakas E."/>
        </authorList>
    </citation>
    <scope>NUCLEOTIDE SEQUENCE [LARGE SCALE GENOMIC DNA]</scope>
    <source>
        <strain evidence="2 3">TM138-S3</strain>
    </source>
</reference>
<dbReference type="EMBL" id="JAAQHG020000016">
    <property type="protein sequence ID" value="KAL1586053.1"/>
    <property type="molecule type" value="Genomic_DNA"/>
</dbReference>
<dbReference type="Gene3D" id="3.40.1190.20">
    <property type="match status" value="1"/>
</dbReference>